<dbReference type="Proteomes" id="UP000037109">
    <property type="component" value="Unassembled WGS sequence"/>
</dbReference>
<dbReference type="EMBL" id="LGUF01000007">
    <property type="protein sequence ID" value="KON85981.1"/>
    <property type="molecule type" value="Genomic_DNA"/>
</dbReference>
<evidence type="ECO:0000313" key="3">
    <source>
        <dbReference type="Proteomes" id="UP000037109"/>
    </source>
</evidence>
<keyword evidence="3" id="KW-1185">Reference proteome</keyword>
<sequence length="69" mass="7781">MQSESGAHSDRRSRNSRKAVRIRRSFGQERQKTERASPNPVLIRTEEAGMSSSPNPVLIRTGEAENRES</sequence>
<dbReference type="PATRIC" id="fig|1459.3.peg.730"/>
<accession>A0A0M0G982</accession>
<protein>
    <submittedName>
        <fullName evidence="2">Uncharacterized protein</fullName>
    </submittedName>
</protein>
<gene>
    <name evidence="2" type="ORF">AF332_03585</name>
</gene>
<organism evidence="2 3">
    <name type="scientific">Sporosarcina globispora</name>
    <name type="common">Bacillus globisporus</name>
    <dbReference type="NCBI Taxonomy" id="1459"/>
    <lineage>
        <taxon>Bacteria</taxon>
        <taxon>Bacillati</taxon>
        <taxon>Bacillota</taxon>
        <taxon>Bacilli</taxon>
        <taxon>Bacillales</taxon>
        <taxon>Caryophanaceae</taxon>
        <taxon>Sporosarcina</taxon>
    </lineage>
</organism>
<evidence type="ECO:0000256" key="1">
    <source>
        <dbReference type="SAM" id="MobiDB-lite"/>
    </source>
</evidence>
<dbReference type="AlphaFoldDB" id="A0A0M0G982"/>
<proteinExistence type="predicted"/>
<reference evidence="3" key="1">
    <citation type="submission" date="2015-07" db="EMBL/GenBank/DDBJ databases">
        <title>Fjat-10036 dsm4.</title>
        <authorList>
            <person name="Liu B."/>
            <person name="Wang J."/>
            <person name="Zhu Y."/>
            <person name="Liu G."/>
            <person name="Chen Q."/>
            <person name="Chen Z."/>
            <person name="Lan J."/>
            <person name="Che J."/>
            <person name="Ge C."/>
            <person name="Shi H."/>
            <person name="Pan Z."/>
            <person name="Liu X."/>
        </authorList>
    </citation>
    <scope>NUCLEOTIDE SEQUENCE [LARGE SCALE GENOMIC DNA]</scope>
    <source>
        <strain evidence="3">DSM 4</strain>
    </source>
</reference>
<name>A0A0M0G982_SPOGL</name>
<feature type="compositionally biased region" description="Basic and acidic residues" evidence="1">
    <location>
        <begin position="26"/>
        <end position="35"/>
    </location>
</feature>
<comment type="caution">
    <text evidence="2">The sequence shown here is derived from an EMBL/GenBank/DDBJ whole genome shotgun (WGS) entry which is preliminary data.</text>
</comment>
<evidence type="ECO:0000313" key="2">
    <source>
        <dbReference type="EMBL" id="KON85981.1"/>
    </source>
</evidence>
<feature type="compositionally biased region" description="Basic residues" evidence="1">
    <location>
        <begin position="14"/>
        <end position="24"/>
    </location>
</feature>
<feature type="region of interest" description="Disordered" evidence="1">
    <location>
        <begin position="1"/>
        <end position="69"/>
    </location>
</feature>